<dbReference type="InterPro" id="IPR003593">
    <property type="entry name" value="AAA+_ATPase"/>
</dbReference>
<reference evidence="2" key="1">
    <citation type="journal article" date="2020" name="Phytopathology">
        <title>Genome Sequence Resources of Colletotrichum truncatum, C. plurivorum, C. musicola, and C. sojae: Four Species Pathogenic to Soybean (Glycine max).</title>
        <authorList>
            <person name="Rogerio F."/>
            <person name="Boufleur T.R."/>
            <person name="Ciampi-Guillardi M."/>
            <person name="Sukno S.A."/>
            <person name="Thon M.R."/>
            <person name="Massola Junior N.S."/>
            <person name="Baroncelli R."/>
        </authorList>
    </citation>
    <scope>NUCLEOTIDE SEQUENCE</scope>
    <source>
        <strain evidence="2">LFN00145</strain>
    </source>
</reference>
<dbReference type="PANTHER" id="PTHR46411">
    <property type="entry name" value="FAMILY ATPASE, PUTATIVE-RELATED"/>
    <property type="match status" value="1"/>
</dbReference>
<organism evidence="2 3">
    <name type="scientific">Colletotrichum plurivorum</name>
    <dbReference type="NCBI Taxonomy" id="2175906"/>
    <lineage>
        <taxon>Eukaryota</taxon>
        <taxon>Fungi</taxon>
        <taxon>Dikarya</taxon>
        <taxon>Ascomycota</taxon>
        <taxon>Pezizomycotina</taxon>
        <taxon>Sordariomycetes</taxon>
        <taxon>Hypocreomycetidae</taxon>
        <taxon>Glomerellales</taxon>
        <taxon>Glomerellaceae</taxon>
        <taxon>Colletotrichum</taxon>
        <taxon>Colletotrichum orchidearum species complex</taxon>
    </lineage>
</organism>
<sequence>DDRQTHLVKTPKAQKVPRKAYRAIIDKDIQAALDFLQEDFSGMTADLEALNPKGLITYDLLWTLFPPNTEVYSDLNQLNEPQVLRFVSASYEEDIRTGEKWYEVNALCLNHSGTYFGWAKQQFEIKRFEGNQPVASLVVYPLSCRDDANSLKDLLKSRGSKYVQLLEQPTCCDYGGCAALMIRHTPKGDEEEVTFTATRRVMVDPKKYSEYSENSLCRPRCFQPIASSLATIDQNDLQFCHYRILGYSFAEIQWCALAVSKLEPPDWNMEAFDKVLMPPTKRDLIRRLVVEHRAGSDETPRSNDIIDHKGESLIGLLSGDPGVGKTLTAEAVAELSHRPLLSVGSGELGAELKEVDNQLKKWLILASAWRSVLLIDECDVFLRKRDQTSLVNNALVSIFLRRLKYFNGVAILTTNRQTDIDAAFMSRIHFKFHFGNLGITERMELWKTFVGGGAHLDEDKLAALAQELELNGREIRNVVFCAKLLSKTEDPPGELTVNLLSRVAKDLTDFREP</sequence>
<dbReference type="GO" id="GO:0005524">
    <property type="term" value="F:ATP binding"/>
    <property type="evidence" value="ECO:0007669"/>
    <property type="project" value="InterPro"/>
</dbReference>
<comment type="caution">
    <text evidence="2">The sequence shown here is derived from an EMBL/GenBank/DDBJ whole genome shotgun (WGS) entry which is preliminary data.</text>
</comment>
<proteinExistence type="predicted"/>
<dbReference type="SUPFAM" id="SSF52540">
    <property type="entry name" value="P-loop containing nucleoside triphosphate hydrolases"/>
    <property type="match status" value="1"/>
</dbReference>
<dbReference type="Gene3D" id="3.40.50.300">
    <property type="entry name" value="P-loop containing nucleotide triphosphate hydrolases"/>
    <property type="match status" value="1"/>
</dbReference>
<evidence type="ECO:0000313" key="2">
    <source>
        <dbReference type="EMBL" id="KAF6810206.1"/>
    </source>
</evidence>
<dbReference type="PANTHER" id="PTHR46411:SF2">
    <property type="entry name" value="AAA+ ATPASE DOMAIN-CONTAINING PROTEIN"/>
    <property type="match status" value="1"/>
</dbReference>
<dbReference type="CDD" id="cd19481">
    <property type="entry name" value="RecA-like_protease"/>
    <property type="match status" value="1"/>
</dbReference>
<evidence type="ECO:0000313" key="3">
    <source>
        <dbReference type="Proteomes" id="UP000654918"/>
    </source>
</evidence>
<keyword evidence="3" id="KW-1185">Reference proteome</keyword>
<name>A0A8H6JCM3_9PEZI</name>
<dbReference type="GO" id="GO:0016887">
    <property type="term" value="F:ATP hydrolysis activity"/>
    <property type="evidence" value="ECO:0007669"/>
    <property type="project" value="InterPro"/>
</dbReference>
<dbReference type="AlphaFoldDB" id="A0A8H6JCM3"/>
<dbReference type="InterPro" id="IPR027417">
    <property type="entry name" value="P-loop_NTPase"/>
</dbReference>
<dbReference type="Pfam" id="PF22942">
    <property type="entry name" value="DUF7025"/>
    <property type="match status" value="1"/>
</dbReference>
<dbReference type="EMBL" id="WIGO01000506">
    <property type="protein sequence ID" value="KAF6810206.1"/>
    <property type="molecule type" value="Genomic_DNA"/>
</dbReference>
<dbReference type="Pfam" id="PF00004">
    <property type="entry name" value="AAA"/>
    <property type="match status" value="1"/>
</dbReference>
<feature type="domain" description="AAA+ ATPase" evidence="1">
    <location>
        <begin position="311"/>
        <end position="438"/>
    </location>
</feature>
<feature type="non-terminal residue" evidence="2">
    <location>
        <position position="513"/>
    </location>
</feature>
<dbReference type="InterPro" id="IPR003959">
    <property type="entry name" value="ATPase_AAA_core"/>
</dbReference>
<dbReference type="SMART" id="SM00382">
    <property type="entry name" value="AAA"/>
    <property type="match status" value="1"/>
</dbReference>
<protein>
    <submittedName>
        <fullName evidence="2">AAA family ATPase</fullName>
    </submittedName>
</protein>
<dbReference type="Proteomes" id="UP000654918">
    <property type="component" value="Unassembled WGS sequence"/>
</dbReference>
<dbReference type="InterPro" id="IPR054289">
    <property type="entry name" value="DUF7025"/>
</dbReference>
<accession>A0A8H6JCM3</accession>
<gene>
    <name evidence="2" type="ORF">CPLU01_15361</name>
</gene>
<evidence type="ECO:0000259" key="1">
    <source>
        <dbReference type="SMART" id="SM00382"/>
    </source>
</evidence>